<proteinExistence type="predicted"/>
<protein>
    <submittedName>
        <fullName evidence="1">Uncharacterized protein</fullName>
    </submittedName>
</protein>
<gene>
    <name evidence="1" type="ORF">DW927_18545</name>
</gene>
<comment type="caution">
    <text evidence="1">The sequence shown here is derived from an EMBL/GenBank/DDBJ whole genome shotgun (WGS) entry which is preliminary data.</text>
</comment>
<sequence length="121" mass="14217">MYESLHMYHGKLLSKYKIKRKGVHNMAEKLDGNKIAMLTGIAIQDDETFKSEGGFIPERDQYYFQMQQGGNVFLVGFKDLLTCLRLLEKMEEIPEISNKWWLRMAALYGNDILMVEFRKTE</sequence>
<name>A0A413SBN0_9FIRM</name>
<evidence type="ECO:0000313" key="2">
    <source>
        <dbReference type="Proteomes" id="UP000284465"/>
    </source>
</evidence>
<dbReference type="AlphaFoldDB" id="A0A413SBN0"/>
<evidence type="ECO:0000313" key="1">
    <source>
        <dbReference type="EMBL" id="RHA62570.1"/>
    </source>
</evidence>
<dbReference type="Proteomes" id="UP000284465">
    <property type="component" value="Unassembled WGS sequence"/>
</dbReference>
<accession>A0A413SBN0</accession>
<reference evidence="1 2" key="1">
    <citation type="submission" date="2018-08" db="EMBL/GenBank/DDBJ databases">
        <title>A genome reference for cultivated species of the human gut microbiota.</title>
        <authorList>
            <person name="Zou Y."/>
            <person name="Xue W."/>
            <person name="Luo G."/>
        </authorList>
    </citation>
    <scope>NUCLEOTIDE SEQUENCE [LARGE SCALE GENOMIC DNA]</scope>
    <source>
        <strain evidence="1 2">AM43-11</strain>
    </source>
</reference>
<dbReference type="EMBL" id="QSFP01000036">
    <property type="protein sequence ID" value="RHA62570.1"/>
    <property type="molecule type" value="Genomic_DNA"/>
</dbReference>
<organism evidence="1 2">
    <name type="scientific">Roseburia intestinalis</name>
    <dbReference type="NCBI Taxonomy" id="166486"/>
    <lineage>
        <taxon>Bacteria</taxon>
        <taxon>Bacillati</taxon>
        <taxon>Bacillota</taxon>
        <taxon>Clostridia</taxon>
        <taxon>Lachnospirales</taxon>
        <taxon>Lachnospiraceae</taxon>
        <taxon>Roseburia</taxon>
    </lineage>
</organism>